<keyword evidence="1" id="KW-0812">Transmembrane</keyword>
<accession>A0A0E9Q0D4</accession>
<protein>
    <submittedName>
        <fullName evidence="2">Uncharacterized protein</fullName>
    </submittedName>
</protein>
<dbReference type="PROSITE" id="PS51257">
    <property type="entry name" value="PROKAR_LIPOPROTEIN"/>
    <property type="match status" value="1"/>
</dbReference>
<evidence type="ECO:0000256" key="1">
    <source>
        <dbReference type="SAM" id="Phobius"/>
    </source>
</evidence>
<sequence length="38" mass="4327">MYSKCDQKHCYYYAALTLCSLPNILMSCIKFGGAGYLR</sequence>
<reference evidence="2" key="2">
    <citation type="journal article" date="2015" name="Fish Shellfish Immunol.">
        <title>Early steps in the European eel (Anguilla anguilla)-Vibrio vulnificus interaction in the gills: Role of the RtxA13 toxin.</title>
        <authorList>
            <person name="Callol A."/>
            <person name="Pajuelo D."/>
            <person name="Ebbesson L."/>
            <person name="Teles M."/>
            <person name="MacKenzie S."/>
            <person name="Amaro C."/>
        </authorList>
    </citation>
    <scope>NUCLEOTIDE SEQUENCE</scope>
</reference>
<dbReference type="EMBL" id="GBXM01098246">
    <property type="protein sequence ID" value="JAH10331.1"/>
    <property type="molecule type" value="Transcribed_RNA"/>
</dbReference>
<keyword evidence="1" id="KW-1133">Transmembrane helix</keyword>
<proteinExistence type="predicted"/>
<name>A0A0E9Q0D4_ANGAN</name>
<organism evidence="2">
    <name type="scientific">Anguilla anguilla</name>
    <name type="common">European freshwater eel</name>
    <name type="synonym">Muraena anguilla</name>
    <dbReference type="NCBI Taxonomy" id="7936"/>
    <lineage>
        <taxon>Eukaryota</taxon>
        <taxon>Metazoa</taxon>
        <taxon>Chordata</taxon>
        <taxon>Craniata</taxon>
        <taxon>Vertebrata</taxon>
        <taxon>Euteleostomi</taxon>
        <taxon>Actinopterygii</taxon>
        <taxon>Neopterygii</taxon>
        <taxon>Teleostei</taxon>
        <taxon>Anguilliformes</taxon>
        <taxon>Anguillidae</taxon>
        <taxon>Anguilla</taxon>
    </lineage>
</organism>
<evidence type="ECO:0000313" key="2">
    <source>
        <dbReference type="EMBL" id="JAH10331.1"/>
    </source>
</evidence>
<reference evidence="2" key="1">
    <citation type="submission" date="2014-11" db="EMBL/GenBank/DDBJ databases">
        <authorList>
            <person name="Amaro Gonzalez C."/>
        </authorList>
    </citation>
    <scope>NUCLEOTIDE SEQUENCE</scope>
</reference>
<feature type="transmembrane region" description="Helical" evidence="1">
    <location>
        <begin position="12"/>
        <end position="37"/>
    </location>
</feature>
<keyword evidence="1" id="KW-0472">Membrane</keyword>
<dbReference type="AlphaFoldDB" id="A0A0E9Q0D4"/>